<dbReference type="Proteomes" id="UP000276133">
    <property type="component" value="Unassembled WGS sequence"/>
</dbReference>
<accession>A0A3M7PL90</accession>
<evidence type="ECO:0000313" key="1">
    <source>
        <dbReference type="EMBL" id="RMZ99862.1"/>
    </source>
</evidence>
<proteinExistence type="predicted"/>
<organism evidence="1 2">
    <name type="scientific">Brachionus plicatilis</name>
    <name type="common">Marine rotifer</name>
    <name type="synonym">Brachionus muelleri</name>
    <dbReference type="NCBI Taxonomy" id="10195"/>
    <lineage>
        <taxon>Eukaryota</taxon>
        <taxon>Metazoa</taxon>
        <taxon>Spiralia</taxon>
        <taxon>Gnathifera</taxon>
        <taxon>Rotifera</taxon>
        <taxon>Eurotatoria</taxon>
        <taxon>Monogononta</taxon>
        <taxon>Pseudotrocha</taxon>
        <taxon>Ploima</taxon>
        <taxon>Brachionidae</taxon>
        <taxon>Brachionus</taxon>
    </lineage>
</organism>
<dbReference type="EMBL" id="REGN01010011">
    <property type="protein sequence ID" value="RMZ99862.1"/>
    <property type="molecule type" value="Genomic_DNA"/>
</dbReference>
<keyword evidence="2" id="KW-1185">Reference proteome</keyword>
<feature type="non-terminal residue" evidence="1">
    <location>
        <position position="1"/>
    </location>
</feature>
<name>A0A3M7PL90_BRAPC</name>
<gene>
    <name evidence="1" type="ORF">BpHYR1_012893</name>
</gene>
<dbReference type="AlphaFoldDB" id="A0A3M7PL90"/>
<comment type="caution">
    <text evidence="1">The sequence shown here is derived from an EMBL/GenBank/DDBJ whole genome shotgun (WGS) entry which is preliminary data.</text>
</comment>
<reference evidence="1 2" key="1">
    <citation type="journal article" date="2018" name="Sci. Rep.">
        <title>Genomic signatures of local adaptation to the degree of environmental predictability in rotifers.</title>
        <authorList>
            <person name="Franch-Gras L."/>
            <person name="Hahn C."/>
            <person name="Garcia-Roger E.M."/>
            <person name="Carmona M.J."/>
            <person name="Serra M."/>
            <person name="Gomez A."/>
        </authorList>
    </citation>
    <scope>NUCLEOTIDE SEQUENCE [LARGE SCALE GENOMIC DNA]</scope>
    <source>
        <strain evidence="1">HYR1</strain>
    </source>
</reference>
<protein>
    <submittedName>
        <fullName evidence="1">Uncharacterized protein</fullName>
    </submittedName>
</protein>
<sequence>ILGESLEWNGNFSRLRQDPGKFYELNFFGEIKAFMNFRQVKMLGNGMRLALARSFLSAYLEDDSAFFEQRNKPYSSIGVKIKTSKNGGKPSGQNILKHHFPIFYIVNKILVRICSIIRQVINANFTIAKKTH</sequence>
<evidence type="ECO:0000313" key="2">
    <source>
        <dbReference type="Proteomes" id="UP000276133"/>
    </source>
</evidence>